<feature type="domain" description="GLUG" evidence="2">
    <location>
        <begin position="1220"/>
        <end position="1245"/>
    </location>
</feature>
<proteinExistence type="predicted"/>
<feature type="non-terminal residue" evidence="4">
    <location>
        <position position="1306"/>
    </location>
</feature>
<evidence type="ECO:0000259" key="2">
    <source>
        <dbReference type="Pfam" id="PF07581"/>
    </source>
</evidence>
<dbReference type="InterPro" id="IPR032109">
    <property type="entry name" value="Big_3_5"/>
</dbReference>
<feature type="domain" description="Bacterial Ig-like" evidence="3">
    <location>
        <begin position="648"/>
        <end position="728"/>
    </location>
</feature>
<dbReference type="InterPro" id="IPR013783">
    <property type="entry name" value="Ig-like_fold"/>
</dbReference>
<dbReference type="RefSeq" id="WP_243164784.1">
    <property type="nucleotide sequence ID" value="NZ_JACHFW010000014.1"/>
</dbReference>
<dbReference type="Pfam" id="PF07581">
    <property type="entry name" value="Glug"/>
    <property type="match status" value="2"/>
</dbReference>
<evidence type="ECO:0000256" key="1">
    <source>
        <dbReference type="SAM" id="SignalP"/>
    </source>
</evidence>
<dbReference type="Gene3D" id="2.60.40.3630">
    <property type="match status" value="1"/>
</dbReference>
<evidence type="ECO:0000313" key="5">
    <source>
        <dbReference type="Proteomes" id="UP000543642"/>
    </source>
</evidence>
<sequence length="1306" mass="135078">MKQKWKRPLALLLSVAMMFSMSGTPVYAADMETGASAVCPHHVHDETCGYSEGTPCTHEHTDDCYTLVTQCVHEHTAECYSDGILPAEGEEKAADACTHVCSEESGCITKELNCPHVHDETCGYSEGSPCTFDPSDCELCNPTDSGEPEAPVECACETLCTADSVNPDCPVCGAEGADLTACAGTVEEGDAAEETDPAQNPAEQTILSWEWIGADNLNEGVLPLPGVSAENPVDLDAVVSMLPTGITATVGGSEEPVELTITWACEDFVSPATGGTYTFAAALPQSYTLSEETAALTVPVILGGDLLPVDTLATASWYGLSVAGTSISGGGYWLNDSSTGGITNNGASASNYNVHFDANTNTLTLNNANLTKASMQGAILFVHAANTTDVTINLIGDNVLESSNIYGIYTKNTNMTITGSGSLTVSGSQYGIAESDEQPSNSTFTFTIAGGTVTATGGIAGTRLSSIGSIQNTLLLTGGSLTAEGGKYGIHMRGRHPGDEKTITVSSGGSLVASGDTYGIYFDAETSGNPAWRINVNSGGSLVTNSTSVTPTGSGGWLLYGGNTPTVNGTVALPMDLTISKGTALSIAKGSNFIIPDGVVLTNYGIIGNQGTISGNGQIINYGGINSFNGGTNNVANTVNRSVMTVTSKPNTRNIPYGISVTFTAALSRTDAGGMVRFKLDGEIVTEAVVSNGKASITLEGLEKGSHTVTAEYTGDGTYASETGSYQFQIVDGYTITMKTNGVGSIKPNNNTIQPVAENKYAYAAGERVDLRTTAPMGYEISYVTVETEDGRVITPNIVLSQVFFTMPAENVTVYASFAAEADVFAVNRAHSSIEFFVMKDLKISQEGLATQDEEAIEAWLEARMNSTVNDDTVTCTAEVTSFTPAVAGTPNNPAGTNGSFSVDWSVRKGDAMKSSTSEGTITPAVFQAEISGIEIKTQPTKMDYSFGETLDLSGLVITVHYEGTDDTKEVAWSADSGITADPANGTALYASQHNGKPVTITYEGKTATTSALTVGKADQTGFAFTGEPYRAVACGDEPFAVEATGGQGNGTVTYAVTEGQDVVSVSVSTVTILKSGTATITATKAADEDYNEATATLVVYVTPKQVDGVYQIGTANDLFWFAGLVNGTLENVEQDTAASAVLTADIDLSGETWTPIGNYDQSSRPNNKYAGTFDGAGHTIEGLKIESSADWQGFVGYLGEGGVIENLTLGETCSVTGGDYYVGGICGYNNGGIIESCTNAGTVTGSNNVGGVCGTNTGGTITDCTSEGTVTGSGRWVGGVCGLSRGTVTGCTNEGTVIGSNNVGG</sequence>
<evidence type="ECO:0008006" key="6">
    <source>
        <dbReference type="Google" id="ProtNLM"/>
    </source>
</evidence>
<keyword evidence="5" id="KW-1185">Reference proteome</keyword>
<reference evidence="4 5" key="1">
    <citation type="submission" date="2020-08" db="EMBL/GenBank/DDBJ databases">
        <title>Genomic Encyclopedia of Type Strains, Phase IV (KMG-IV): sequencing the most valuable type-strain genomes for metagenomic binning, comparative biology and taxonomic classification.</title>
        <authorList>
            <person name="Goeker M."/>
        </authorList>
    </citation>
    <scope>NUCLEOTIDE SEQUENCE [LARGE SCALE GENOMIC DNA]</scope>
    <source>
        <strain evidence="4 5">DSM 106146</strain>
    </source>
</reference>
<organism evidence="4 5">
    <name type="scientific">Catenibacillus scindens</name>
    <dbReference type="NCBI Taxonomy" id="673271"/>
    <lineage>
        <taxon>Bacteria</taxon>
        <taxon>Bacillati</taxon>
        <taxon>Bacillota</taxon>
        <taxon>Clostridia</taxon>
        <taxon>Lachnospirales</taxon>
        <taxon>Lachnospiraceae</taxon>
        <taxon>Catenibacillus</taxon>
    </lineage>
</organism>
<dbReference type="Pfam" id="PF16640">
    <property type="entry name" value="Big_3_5"/>
    <property type="match status" value="1"/>
</dbReference>
<dbReference type="Proteomes" id="UP000543642">
    <property type="component" value="Unassembled WGS sequence"/>
</dbReference>
<dbReference type="InterPro" id="IPR011493">
    <property type="entry name" value="GLUG"/>
</dbReference>
<comment type="caution">
    <text evidence="4">The sequence shown here is derived from an EMBL/GenBank/DDBJ whole genome shotgun (WGS) entry which is preliminary data.</text>
</comment>
<evidence type="ECO:0000259" key="3">
    <source>
        <dbReference type="Pfam" id="PF16640"/>
    </source>
</evidence>
<keyword evidence="1" id="KW-0732">Signal</keyword>
<feature type="signal peptide" evidence="1">
    <location>
        <begin position="1"/>
        <end position="28"/>
    </location>
</feature>
<dbReference type="Gene3D" id="2.160.20.110">
    <property type="match status" value="1"/>
</dbReference>
<dbReference type="EMBL" id="JACHFW010000014">
    <property type="protein sequence ID" value="MBB5265767.1"/>
    <property type="molecule type" value="Genomic_DNA"/>
</dbReference>
<feature type="chain" id="PRO_5030635028" description="Bacterial Ig-like domain-containing protein" evidence="1">
    <location>
        <begin position="29"/>
        <end position="1306"/>
    </location>
</feature>
<accession>A0A7W8HDN0</accession>
<feature type="domain" description="GLUG" evidence="2">
    <location>
        <begin position="1246"/>
        <end position="1272"/>
    </location>
</feature>
<name>A0A7W8HDN0_9FIRM</name>
<protein>
    <recommendedName>
        <fullName evidence="6">Bacterial Ig-like domain-containing protein</fullName>
    </recommendedName>
</protein>
<dbReference type="Gene3D" id="2.60.40.10">
    <property type="entry name" value="Immunoglobulins"/>
    <property type="match status" value="1"/>
</dbReference>
<gene>
    <name evidence="4" type="ORF">HNP82_002918</name>
</gene>
<evidence type="ECO:0000313" key="4">
    <source>
        <dbReference type="EMBL" id="MBB5265767.1"/>
    </source>
</evidence>